<keyword evidence="6" id="KW-1185">Reference proteome</keyword>
<evidence type="ECO:0000313" key="6">
    <source>
        <dbReference type="Proteomes" id="UP000814353"/>
    </source>
</evidence>
<evidence type="ECO:0000256" key="1">
    <source>
        <dbReference type="SAM" id="Coils"/>
    </source>
</evidence>
<comment type="caution">
    <text evidence="3">The sequence shown here is derived from an EMBL/GenBank/DDBJ whole genome shotgun (WGS) entry which is preliminary data.</text>
</comment>
<dbReference type="EMBL" id="JABFUB010000028">
    <property type="protein sequence ID" value="MCG6663662.1"/>
    <property type="molecule type" value="Genomic_DNA"/>
</dbReference>
<dbReference type="Proteomes" id="UP000814353">
    <property type="component" value="Unassembled WGS sequence"/>
</dbReference>
<keyword evidence="1" id="KW-0175">Coiled coil</keyword>
<dbReference type="Proteomes" id="UP000518091">
    <property type="component" value="Unassembled WGS sequence"/>
</dbReference>
<evidence type="ECO:0000313" key="5">
    <source>
        <dbReference type="Proteomes" id="UP000518091"/>
    </source>
</evidence>
<evidence type="ECO:0000313" key="4">
    <source>
        <dbReference type="EMBL" id="MCG6663662.1"/>
    </source>
</evidence>
<keyword evidence="2" id="KW-0732">Signal</keyword>
<dbReference type="AlphaFoldDB" id="A0A7W0AF09"/>
<sequence length="204" mass="22836">MFRMSLTFPSRWVQRAALASLIALAGCTARYPLDIPEAQWEAMTPQQQLEARQQQADLDRARAEAHQAAAEARRAEAEAQALALAEQRRNAPLGTRVQCLLEGDAYLAGNWGSMAPLVVDVVEGMDLEVTIHSQDRRRSARGYAQFDGTSVSVCNQRHGIRRSPQRCAIFTGTQRQLMRGSETEVAAERFVRGNMRCEYPRWSS</sequence>
<evidence type="ECO:0000256" key="2">
    <source>
        <dbReference type="SAM" id="SignalP"/>
    </source>
</evidence>
<feature type="chain" id="PRO_5031401653" evidence="2">
    <location>
        <begin position="26"/>
        <end position="204"/>
    </location>
</feature>
<organism evidence="3 5">
    <name type="scientific">Billgrantia kenyensis</name>
    <dbReference type="NCBI Taxonomy" id="321266"/>
    <lineage>
        <taxon>Bacteria</taxon>
        <taxon>Pseudomonadati</taxon>
        <taxon>Pseudomonadota</taxon>
        <taxon>Gammaproteobacteria</taxon>
        <taxon>Oceanospirillales</taxon>
        <taxon>Halomonadaceae</taxon>
        <taxon>Billgrantia</taxon>
    </lineage>
</organism>
<feature type="signal peptide" evidence="2">
    <location>
        <begin position="1"/>
        <end position="25"/>
    </location>
</feature>
<proteinExistence type="predicted"/>
<evidence type="ECO:0000313" key="3">
    <source>
        <dbReference type="EMBL" id="MBA2780906.1"/>
    </source>
</evidence>
<feature type="coiled-coil region" evidence="1">
    <location>
        <begin position="51"/>
        <end position="87"/>
    </location>
</feature>
<dbReference type="EMBL" id="JACEFT010000037">
    <property type="protein sequence ID" value="MBA2780906.1"/>
    <property type="molecule type" value="Genomic_DNA"/>
</dbReference>
<dbReference type="PROSITE" id="PS51257">
    <property type="entry name" value="PROKAR_LIPOPROTEIN"/>
    <property type="match status" value="1"/>
</dbReference>
<protein>
    <submittedName>
        <fullName evidence="3">Uncharacterized protein</fullName>
    </submittedName>
</protein>
<reference evidence="4 6" key="1">
    <citation type="submission" date="2020-05" db="EMBL/GenBank/DDBJ databases">
        <title>Comparative genomic analysis of denitrifying bacteria from Halomonas genus.</title>
        <authorList>
            <person name="Wang L."/>
            <person name="Shao Z."/>
        </authorList>
    </citation>
    <scope>NUCLEOTIDE SEQUENCE [LARGE SCALE GENOMIC DNA]</scope>
    <source>
        <strain evidence="4 6">DSM 17331</strain>
    </source>
</reference>
<gene>
    <name evidence="3" type="ORF">H1D44_18635</name>
    <name evidence="4" type="ORF">HOP48_19195</name>
</gene>
<reference evidence="3 5" key="2">
    <citation type="submission" date="2020-07" db="EMBL/GenBank/DDBJ databases">
        <title>Identification of Halomonas strains.</title>
        <authorList>
            <person name="Xiao Z."/>
            <person name="Shen J."/>
        </authorList>
    </citation>
    <scope>NUCLEOTIDE SEQUENCE [LARGE SCALE GENOMIC DNA]</scope>
    <source>
        <strain evidence="3 5">DSM 17331</strain>
    </source>
</reference>
<accession>A0A7W0AF09</accession>
<dbReference type="RefSeq" id="WP_181516783.1">
    <property type="nucleotide sequence ID" value="NZ_JABFUB010000028.1"/>
</dbReference>
<name>A0A7W0AF09_9GAMM</name>